<dbReference type="AlphaFoldDB" id="X1V7U7"/>
<protein>
    <submittedName>
        <fullName evidence="2">Uncharacterized protein</fullName>
    </submittedName>
</protein>
<feature type="non-terminal residue" evidence="2">
    <location>
        <position position="1"/>
    </location>
</feature>
<gene>
    <name evidence="2" type="ORF">S12H4_49453</name>
</gene>
<sequence length="74" mass="7875">GKNYKKRAKTGREGGRTCELVKFSQRPGANVVSKKSPTPGPLTGGEFQHANDLRMTGTPPPAHKQDAEAEAGND</sequence>
<reference evidence="2" key="1">
    <citation type="journal article" date="2014" name="Front. Microbiol.">
        <title>High frequency of phylogenetically diverse reductive dehalogenase-homologous genes in deep subseafloor sedimentary metagenomes.</title>
        <authorList>
            <person name="Kawai M."/>
            <person name="Futagami T."/>
            <person name="Toyoda A."/>
            <person name="Takaki Y."/>
            <person name="Nishi S."/>
            <person name="Hori S."/>
            <person name="Arai W."/>
            <person name="Tsubouchi T."/>
            <person name="Morono Y."/>
            <person name="Uchiyama I."/>
            <person name="Ito T."/>
            <person name="Fujiyama A."/>
            <person name="Inagaki F."/>
            <person name="Takami H."/>
        </authorList>
    </citation>
    <scope>NUCLEOTIDE SEQUENCE</scope>
    <source>
        <strain evidence="2">Expedition CK06-06</strain>
    </source>
</reference>
<evidence type="ECO:0000256" key="1">
    <source>
        <dbReference type="SAM" id="MobiDB-lite"/>
    </source>
</evidence>
<feature type="region of interest" description="Disordered" evidence="1">
    <location>
        <begin position="26"/>
        <end position="74"/>
    </location>
</feature>
<accession>X1V7U7</accession>
<dbReference type="EMBL" id="BARW01031029">
    <property type="protein sequence ID" value="GAJ12282.1"/>
    <property type="molecule type" value="Genomic_DNA"/>
</dbReference>
<comment type="caution">
    <text evidence="2">The sequence shown here is derived from an EMBL/GenBank/DDBJ whole genome shotgun (WGS) entry which is preliminary data.</text>
</comment>
<evidence type="ECO:0000313" key="2">
    <source>
        <dbReference type="EMBL" id="GAJ12282.1"/>
    </source>
</evidence>
<name>X1V7U7_9ZZZZ</name>
<organism evidence="2">
    <name type="scientific">marine sediment metagenome</name>
    <dbReference type="NCBI Taxonomy" id="412755"/>
    <lineage>
        <taxon>unclassified sequences</taxon>
        <taxon>metagenomes</taxon>
        <taxon>ecological metagenomes</taxon>
    </lineage>
</organism>
<proteinExistence type="predicted"/>